<name>A0A4U5NEP5_STECR</name>
<dbReference type="InterPro" id="IPR008662">
    <property type="entry name" value="TOIP1/2"/>
</dbReference>
<reference evidence="7" key="2">
    <citation type="journal article" date="2015" name="Genome Biol.">
        <title>Comparative genomics of Steinernema reveals deeply conserved gene regulatory networks.</title>
        <authorList>
            <person name="Dillman A.R."/>
            <person name="Macchietto M."/>
            <person name="Porter C.F."/>
            <person name="Rogers A."/>
            <person name="Williams B."/>
            <person name="Antoshechkin I."/>
            <person name="Lee M.M."/>
            <person name="Goodwin Z."/>
            <person name="Lu X."/>
            <person name="Lewis E.E."/>
            <person name="Goodrich-Blair H."/>
            <person name="Stock S.P."/>
            <person name="Adams B.J."/>
            <person name="Sternberg P.W."/>
            <person name="Mortazavi A."/>
        </authorList>
    </citation>
    <scope>NUCLEOTIDE SEQUENCE [LARGE SCALE GENOMIC DNA]</scope>
    <source>
        <strain evidence="7">ALL</strain>
    </source>
</reference>
<accession>A0A4U5NEP5</accession>
<proteinExistence type="predicted"/>
<dbReference type="GO" id="GO:0016020">
    <property type="term" value="C:membrane"/>
    <property type="evidence" value="ECO:0007669"/>
    <property type="project" value="UniProtKB-SubCell"/>
</dbReference>
<dbReference type="STRING" id="34508.A0A4U5NEP5"/>
<dbReference type="AlphaFoldDB" id="A0A4U5NEP5"/>
<dbReference type="Gene3D" id="3.40.50.12190">
    <property type="match status" value="1"/>
</dbReference>
<evidence type="ECO:0000256" key="6">
    <source>
        <dbReference type="SAM" id="Phobius"/>
    </source>
</evidence>
<keyword evidence="3 6" id="KW-1133">Transmembrane helix</keyword>
<feature type="region of interest" description="Disordered" evidence="5">
    <location>
        <begin position="1"/>
        <end position="25"/>
    </location>
</feature>
<keyword evidence="2 6" id="KW-0812">Transmembrane</keyword>
<evidence type="ECO:0000256" key="2">
    <source>
        <dbReference type="ARBA" id="ARBA00022692"/>
    </source>
</evidence>
<dbReference type="InterPro" id="IPR038599">
    <property type="entry name" value="LAP1C-like_C_sf"/>
</dbReference>
<dbReference type="PANTHER" id="PTHR18843">
    <property type="entry name" value="TORSIN-1A-INTERACTING PROTEIN"/>
    <property type="match status" value="1"/>
</dbReference>
<comment type="subcellular location">
    <subcellularLocation>
        <location evidence="1">Membrane</location>
    </subcellularLocation>
</comment>
<evidence type="ECO:0000256" key="3">
    <source>
        <dbReference type="ARBA" id="ARBA00022989"/>
    </source>
</evidence>
<keyword evidence="4 6" id="KW-0472">Membrane</keyword>
<sequence length="341" mass="38450">MPKKLTSLKKAAEVNPSPKADPATDALRARAKMRRVLGFEKFEGELENLTENSEPWGDQSEDVYARLSRSNSPNRSGYESPHSEMETSYSEASMSFLTLDEDENQEEETSMYYCFQNIRDALLNASGFVKGLIVAFLVFYVFSVICKEPFHQINQVSNEEIKTFLSRHNVTDSLSRKALLLMFKKLRKRPFDAPQVLLFAMTQHNEDFLMDFTKLAARIDDSQFGALDAMKFSSRIILDSSVHNALASGRSVVLRNIETLSDDSPLVLHTVCDPDSAKFPDSLVVLTVNLLHNPSSVKPLKFHEQCENEVARLLVNSWTTSMDLSKVRAIVARVTPLVVCK</sequence>
<evidence type="ECO:0000256" key="4">
    <source>
        <dbReference type="ARBA" id="ARBA00023136"/>
    </source>
</evidence>
<evidence type="ECO:0000313" key="7">
    <source>
        <dbReference type="EMBL" id="TKR81126.1"/>
    </source>
</evidence>
<organism evidence="7">
    <name type="scientific">Steinernema carpocapsae</name>
    <name type="common">Entomopathogenic nematode</name>
    <dbReference type="NCBI Taxonomy" id="34508"/>
    <lineage>
        <taxon>Eukaryota</taxon>
        <taxon>Metazoa</taxon>
        <taxon>Ecdysozoa</taxon>
        <taxon>Nematoda</taxon>
        <taxon>Chromadorea</taxon>
        <taxon>Rhabditida</taxon>
        <taxon>Tylenchina</taxon>
        <taxon>Panagrolaimomorpha</taxon>
        <taxon>Strongyloidoidea</taxon>
        <taxon>Steinernematidae</taxon>
        <taxon>Steinernema</taxon>
    </lineage>
</organism>
<dbReference type="GO" id="GO:0061024">
    <property type="term" value="P:membrane organization"/>
    <property type="evidence" value="ECO:0007669"/>
    <property type="project" value="TreeGrafter"/>
</dbReference>
<feature type="transmembrane region" description="Helical" evidence="6">
    <location>
        <begin position="121"/>
        <end position="142"/>
    </location>
</feature>
<evidence type="ECO:0000256" key="1">
    <source>
        <dbReference type="ARBA" id="ARBA00004370"/>
    </source>
</evidence>
<dbReference type="PANTHER" id="PTHR18843:SF7">
    <property type="entry name" value="LAMINA-ASSOCIATED POLYPEPTIDE 1B ISOFORM 1-RELATED"/>
    <property type="match status" value="1"/>
</dbReference>
<protein>
    <submittedName>
        <fullName evidence="7">Uncharacterized protein</fullName>
    </submittedName>
</protein>
<dbReference type="OrthoDB" id="5867339at2759"/>
<dbReference type="EMBL" id="AZBU02000004">
    <property type="protein sequence ID" value="TKR81126.1"/>
    <property type="molecule type" value="Genomic_DNA"/>
</dbReference>
<dbReference type="GO" id="GO:0001671">
    <property type="term" value="F:ATPase activator activity"/>
    <property type="evidence" value="ECO:0007669"/>
    <property type="project" value="InterPro"/>
</dbReference>
<reference evidence="7" key="3">
    <citation type="journal article" date="2019" name="G3 (Bethesda)">
        <title>Hybrid Assembly of the Genome of the Entomopathogenic Nematode Steinernema carpocapsae Identifies the X-Chromosome.</title>
        <authorList>
            <person name="Serra L."/>
            <person name="Macchietto M."/>
            <person name="Macias-Munoz A."/>
            <person name="McGill C.J."/>
            <person name="Rodriguez I.M."/>
            <person name="Rodriguez B."/>
            <person name="Murad R."/>
            <person name="Mortazavi A."/>
        </authorList>
    </citation>
    <scope>NUCLEOTIDE SEQUENCE</scope>
    <source>
        <strain evidence="7">ALL</strain>
    </source>
</reference>
<evidence type="ECO:0000256" key="5">
    <source>
        <dbReference type="SAM" id="MobiDB-lite"/>
    </source>
</evidence>
<reference evidence="7" key="1">
    <citation type="submission" date="2013-11" db="EMBL/GenBank/DDBJ databases">
        <authorList>
            <person name="Sternberg P."/>
            <person name="Dillman A."/>
            <person name="Macchietto M."/>
        </authorList>
    </citation>
    <scope>NUCLEOTIDE SEQUENCE</scope>
    <source>
        <strain evidence="7">ALL</strain>
    </source>
</reference>
<gene>
    <name evidence="7" type="ORF">L596_015058</name>
</gene>
<comment type="caution">
    <text evidence="7">The sequence shown here is derived from an EMBL/GenBank/DDBJ whole genome shotgun (WGS) entry which is preliminary data.</text>
</comment>